<proteinExistence type="predicted"/>
<dbReference type="GO" id="GO:0045944">
    <property type="term" value="P:positive regulation of transcription by RNA polymerase II"/>
    <property type="evidence" value="ECO:0007669"/>
    <property type="project" value="InterPro"/>
</dbReference>
<keyword evidence="9" id="KW-1185">Reference proteome</keyword>
<evidence type="ECO:0000256" key="5">
    <source>
        <dbReference type="ARBA" id="ARBA00023242"/>
    </source>
</evidence>
<evidence type="ECO:0000313" key="9">
    <source>
        <dbReference type="Proteomes" id="UP000652761"/>
    </source>
</evidence>
<gene>
    <name evidence="8" type="ORF">Taro_002337</name>
</gene>
<dbReference type="OrthoDB" id="691496at2759"/>
<dbReference type="GO" id="GO:0000987">
    <property type="term" value="F:cis-regulatory region sequence-specific DNA binding"/>
    <property type="evidence" value="ECO:0007669"/>
    <property type="project" value="InterPro"/>
</dbReference>
<dbReference type="SMR" id="A0A843TDS1"/>
<dbReference type="PROSITE" id="PS50066">
    <property type="entry name" value="MADS_BOX_2"/>
    <property type="match status" value="1"/>
</dbReference>
<dbReference type="GO" id="GO:0005634">
    <property type="term" value="C:nucleus"/>
    <property type="evidence" value="ECO:0007669"/>
    <property type="project" value="UniProtKB-SubCell"/>
</dbReference>
<evidence type="ECO:0000256" key="4">
    <source>
        <dbReference type="ARBA" id="ARBA00023163"/>
    </source>
</evidence>
<dbReference type="PANTHER" id="PTHR48019">
    <property type="entry name" value="SERUM RESPONSE FACTOR HOMOLOG"/>
    <property type="match status" value="1"/>
</dbReference>
<keyword evidence="4" id="KW-0804">Transcription</keyword>
<evidence type="ECO:0000256" key="6">
    <source>
        <dbReference type="SAM" id="Coils"/>
    </source>
</evidence>
<keyword evidence="6" id="KW-0175">Coiled coil</keyword>
<feature type="domain" description="MADS-box" evidence="7">
    <location>
        <begin position="1"/>
        <end position="47"/>
    </location>
</feature>
<dbReference type="GO" id="GO:0000981">
    <property type="term" value="F:DNA-binding transcription factor activity, RNA polymerase II-specific"/>
    <property type="evidence" value="ECO:0007669"/>
    <property type="project" value="InterPro"/>
</dbReference>
<dbReference type="InterPro" id="IPR002100">
    <property type="entry name" value="TF_MADSbox"/>
</dbReference>
<dbReference type="SMART" id="SM00432">
    <property type="entry name" value="MADS"/>
    <property type="match status" value="1"/>
</dbReference>
<dbReference type="Proteomes" id="UP000652761">
    <property type="component" value="Unassembled WGS sequence"/>
</dbReference>
<dbReference type="EMBL" id="NMUH01000054">
    <property type="protein sequence ID" value="MQL70028.1"/>
    <property type="molecule type" value="Genomic_DNA"/>
</dbReference>
<dbReference type="InterPro" id="IPR036879">
    <property type="entry name" value="TF_MADSbox_sf"/>
</dbReference>
<keyword evidence="5" id="KW-0539">Nucleus</keyword>
<evidence type="ECO:0000256" key="2">
    <source>
        <dbReference type="ARBA" id="ARBA00023015"/>
    </source>
</evidence>
<evidence type="ECO:0000256" key="3">
    <source>
        <dbReference type="ARBA" id="ARBA00023125"/>
    </source>
</evidence>
<comment type="subcellular location">
    <subcellularLocation>
        <location evidence="1">Nucleus</location>
    </subcellularLocation>
</comment>
<dbReference type="InterPro" id="IPR033897">
    <property type="entry name" value="SRF-like_MADS-box"/>
</dbReference>
<reference evidence="8" key="1">
    <citation type="submission" date="2017-07" db="EMBL/GenBank/DDBJ databases">
        <title>Taro Niue Genome Assembly and Annotation.</title>
        <authorList>
            <person name="Atibalentja N."/>
            <person name="Keating K."/>
            <person name="Fields C.J."/>
        </authorList>
    </citation>
    <scope>NUCLEOTIDE SEQUENCE</scope>
    <source>
        <strain evidence="8">Niue_2</strain>
        <tissue evidence="8">Leaf</tissue>
    </source>
</reference>
<dbReference type="InterPro" id="IPR050142">
    <property type="entry name" value="MADS-box/MEF2_TF"/>
</dbReference>
<evidence type="ECO:0000313" key="8">
    <source>
        <dbReference type="EMBL" id="MQL70028.1"/>
    </source>
</evidence>
<dbReference type="PRINTS" id="PR00404">
    <property type="entry name" value="MADSDOMAIN"/>
</dbReference>
<dbReference type="CDD" id="cd00266">
    <property type="entry name" value="MADS_SRF_like"/>
    <property type="match status" value="1"/>
</dbReference>
<organism evidence="8 9">
    <name type="scientific">Colocasia esculenta</name>
    <name type="common">Wild taro</name>
    <name type="synonym">Arum esculentum</name>
    <dbReference type="NCBI Taxonomy" id="4460"/>
    <lineage>
        <taxon>Eukaryota</taxon>
        <taxon>Viridiplantae</taxon>
        <taxon>Streptophyta</taxon>
        <taxon>Embryophyta</taxon>
        <taxon>Tracheophyta</taxon>
        <taxon>Spermatophyta</taxon>
        <taxon>Magnoliopsida</taxon>
        <taxon>Liliopsida</taxon>
        <taxon>Araceae</taxon>
        <taxon>Aroideae</taxon>
        <taxon>Colocasieae</taxon>
        <taxon>Colocasia</taxon>
    </lineage>
</organism>
<dbReference type="SUPFAM" id="SSF55455">
    <property type="entry name" value="SRF-like"/>
    <property type="match status" value="1"/>
</dbReference>
<protein>
    <recommendedName>
        <fullName evidence="7">MADS-box domain-containing protein</fullName>
    </recommendedName>
</protein>
<accession>A0A843TDS1</accession>
<comment type="caution">
    <text evidence="8">The sequence shown here is derived from an EMBL/GenBank/DDBJ whole genome shotgun (WGS) entry which is preliminary data.</text>
</comment>
<evidence type="ECO:0000256" key="1">
    <source>
        <dbReference type="ARBA" id="ARBA00004123"/>
    </source>
</evidence>
<sequence>MVKLVGDMKRRKNRFIKRRSGLKNKARELSILCDISVLLVCFGPQGQNELIWPEERMEACAIAEQFRSASAEDRLKRTVDVSTFFGDAVMKQAAEEGVVREEERDLPYSSEERLLDLMPESSLQELEQALEARLREIEERMAALRRGGDDFHLRGGEQDAADRWQAQLDQEGQALQHYDGLTWSNPPGGEETLQGVGGYWGNPTGGGFDVDPSAFLSGLHQNLQPLLHGGAAAPPPAYTSTSFEAPPLQAYGENDMGTTTYMSSSMTYNRHLSAGPSVGYPYYPDGYGALNYLNSFNMVHSAPAITPTAFMPPRSSAAAFLDYGDIGTGSAQPCITRFPHFRCQVNAAGGGEAREQAASSSNNGDGRVHCLGELYGDGLGFLRDEPIKEGLERPWVASIYPDHLSGALALTPLAVDRRWASFTGS</sequence>
<feature type="coiled-coil region" evidence="6">
    <location>
        <begin position="120"/>
        <end position="147"/>
    </location>
</feature>
<dbReference type="Pfam" id="PF00319">
    <property type="entry name" value="SRF-TF"/>
    <property type="match status" value="1"/>
</dbReference>
<dbReference type="Gene3D" id="3.40.1810.10">
    <property type="entry name" value="Transcription factor, MADS-box"/>
    <property type="match status" value="1"/>
</dbReference>
<keyword evidence="3" id="KW-0238">DNA-binding</keyword>
<evidence type="ECO:0000259" key="7">
    <source>
        <dbReference type="PROSITE" id="PS50066"/>
    </source>
</evidence>
<keyword evidence="2" id="KW-0805">Transcription regulation</keyword>
<dbReference type="GO" id="GO:0046983">
    <property type="term" value="F:protein dimerization activity"/>
    <property type="evidence" value="ECO:0007669"/>
    <property type="project" value="InterPro"/>
</dbReference>
<name>A0A843TDS1_COLES</name>
<dbReference type="AlphaFoldDB" id="A0A843TDS1"/>